<keyword evidence="5" id="KW-0067">ATP-binding</keyword>
<dbReference type="EMBL" id="QKKF02019521">
    <property type="protein sequence ID" value="RZF39889.1"/>
    <property type="molecule type" value="Genomic_DNA"/>
</dbReference>
<dbReference type="OrthoDB" id="201153at2759"/>
<proteinExistence type="inferred from homology"/>
<dbReference type="PANTHER" id="PTHR43851">
    <property type="match status" value="1"/>
</dbReference>
<reference evidence="9 10" key="1">
    <citation type="journal article" date="2017" name="Gigascience">
        <title>Genome sequence of the small brown planthopper, Laodelphax striatellus.</title>
        <authorList>
            <person name="Zhu J."/>
            <person name="Jiang F."/>
            <person name="Wang X."/>
            <person name="Yang P."/>
            <person name="Bao Y."/>
            <person name="Zhao W."/>
            <person name="Wang W."/>
            <person name="Lu H."/>
            <person name="Wang Q."/>
            <person name="Cui N."/>
            <person name="Li J."/>
            <person name="Chen X."/>
            <person name="Luo L."/>
            <person name="Yu J."/>
            <person name="Kang L."/>
            <person name="Cui F."/>
        </authorList>
    </citation>
    <scope>NUCLEOTIDE SEQUENCE [LARGE SCALE GENOMIC DNA]</scope>
    <source>
        <strain evidence="9">Lst14</strain>
    </source>
</reference>
<dbReference type="InterPro" id="IPR004147">
    <property type="entry name" value="ABC1_dom"/>
</dbReference>
<protein>
    <recommendedName>
        <fullName evidence="8">ABC1 atypical kinase-like domain-containing protein</fullName>
    </recommendedName>
</protein>
<dbReference type="SMR" id="A0A482X219"/>
<dbReference type="InParanoid" id="A0A482X219"/>
<sequence>MSKNWPADLAGVLRGAQLVLAALIKEEEKQIGQVIRNSSINPAIVKTSVDSILANSKNVKLDAVLSETLQRGAMVVEGVRGYTRFAQGSTWENLPGEDFHFGRETIYEDIENLFKLPSSDKNKDNAQPATRVEPLENKGTGADSGVIRKQKFNAPKPKINVGKISTEFVDDEVRQIAMESKKHFNVVKKLNLDTPKPVVDKVEKKEDAPIKEIESSVNIPKIPIESVIKPEAISTEPKSAAEPKPMPVARKAPKKKPTLSATAKQRTVPSSRLGRLFSFGSLAAGLSVGTLSEFTLRSLGVKKTQPDDTTLDSLFLTPANAERIVKTLCEVRGAALKIGQILSIQDNSVISPQLQKAFDRVRQSADFMPPWQVEKAMKSELGADWRSRFASFEMRPFAAASIGQVHPGVLHDGTEVAVKIQYPGVAESIESDIENLVSLLKVWKVFPEGLFIDNIVEVAKRELSWEVDYVREAECTYKFKELLRPYPQYYVPKVIDNLCSKQVFTSELIEGIPVDKCEDLDLEARATVCSLIMQLCLRELFEFRFMQTDPNWSNFFYNPETKQLILLDFGASRAYEKKFMDQYICVIKAAADNDRQKVLELSKQMGFLTGYETKQMEDAHVDTVMILGEVFSSHVGEFDFGHQDTTKRIQRLVPTILTHRLCPPPEEIYSLHRKLSGVFLLCSKLKIKMDCRPMFLNVYQNYKFGDAPQCN</sequence>
<organism evidence="9 10">
    <name type="scientific">Laodelphax striatellus</name>
    <name type="common">Small brown planthopper</name>
    <name type="synonym">Delphax striatella</name>
    <dbReference type="NCBI Taxonomy" id="195883"/>
    <lineage>
        <taxon>Eukaryota</taxon>
        <taxon>Metazoa</taxon>
        <taxon>Ecdysozoa</taxon>
        <taxon>Arthropoda</taxon>
        <taxon>Hexapoda</taxon>
        <taxon>Insecta</taxon>
        <taxon>Pterygota</taxon>
        <taxon>Neoptera</taxon>
        <taxon>Paraneoptera</taxon>
        <taxon>Hemiptera</taxon>
        <taxon>Auchenorrhyncha</taxon>
        <taxon>Fulgoroidea</taxon>
        <taxon>Delphacidae</taxon>
        <taxon>Criomorphinae</taxon>
        <taxon>Laodelphax</taxon>
    </lineage>
</organism>
<keyword evidence="4" id="KW-0547">Nucleotide-binding</keyword>
<dbReference type="FunCoup" id="A0A482X219">
    <property type="interactions" value="999"/>
</dbReference>
<gene>
    <name evidence="9" type="ORF">LSTR_LSTR010517</name>
</gene>
<evidence type="ECO:0000256" key="4">
    <source>
        <dbReference type="ARBA" id="ARBA00022741"/>
    </source>
</evidence>
<dbReference type="GO" id="GO:0006744">
    <property type="term" value="P:ubiquinone biosynthetic process"/>
    <property type="evidence" value="ECO:0007669"/>
    <property type="project" value="TreeGrafter"/>
</dbReference>
<dbReference type="CDD" id="cd13970">
    <property type="entry name" value="ABC1_ADCK3"/>
    <property type="match status" value="1"/>
</dbReference>
<evidence type="ECO:0000256" key="3">
    <source>
        <dbReference type="ARBA" id="ARBA00022679"/>
    </source>
</evidence>
<dbReference type="SUPFAM" id="SSF56112">
    <property type="entry name" value="Protein kinase-like (PK-like)"/>
    <property type="match status" value="1"/>
</dbReference>
<comment type="pathway">
    <text evidence="1">Cofactor biosynthesis; ubiquinone biosynthesis.</text>
</comment>
<evidence type="ECO:0000259" key="8">
    <source>
        <dbReference type="Pfam" id="PF03109"/>
    </source>
</evidence>
<dbReference type="InterPro" id="IPR011009">
    <property type="entry name" value="Kinase-like_dom_sf"/>
</dbReference>
<feature type="domain" description="ABC1 atypical kinase-like" evidence="8">
    <location>
        <begin position="361"/>
        <end position="601"/>
    </location>
</feature>
<feature type="region of interest" description="Disordered" evidence="6">
    <location>
        <begin position="235"/>
        <end position="266"/>
    </location>
</feature>
<evidence type="ECO:0000256" key="1">
    <source>
        <dbReference type="ARBA" id="ARBA00004749"/>
    </source>
</evidence>
<evidence type="ECO:0000313" key="10">
    <source>
        <dbReference type="Proteomes" id="UP000291343"/>
    </source>
</evidence>
<dbReference type="InterPro" id="IPR034646">
    <property type="entry name" value="ADCK3_dom"/>
</dbReference>
<comment type="similarity">
    <text evidence="2">Belongs to the protein kinase superfamily. ADCK protein kinase family.</text>
</comment>
<keyword evidence="10" id="KW-1185">Reference proteome</keyword>
<dbReference type="GO" id="GO:0005524">
    <property type="term" value="F:ATP binding"/>
    <property type="evidence" value="ECO:0007669"/>
    <property type="project" value="UniProtKB-KW"/>
</dbReference>
<evidence type="ECO:0000256" key="2">
    <source>
        <dbReference type="ARBA" id="ARBA00009670"/>
    </source>
</evidence>
<dbReference type="InterPro" id="IPR051409">
    <property type="entry name" value="Atypical_kinase_ADCK"/>
</dbReference>
<feature type="chain" id="PRO_5019722441" description="ABC1 atypical kinase-like domain-containing protein" evidence="7">
    <location>
        <begin position="22"/>
        <end position="711"/>
    </location>
</feature>
<feature type="region of interest" description="Disordered" evidence="6">
    <location>
        <begin position="117"/>
        <end position="144"/>
    </location>
</feature>
<comment type="caution">
    <text evidence="9">The sequence shown here is derived from an EMBL/GenBank/DDBJ whole genome shotgun (WGS) entry which is preliminary data.</text>
</comment>
<dbReference type="Pfam" id="PF03109">
    <property type="entry name" value="ABC1"/>
    <property type="match status" value="1"/>
</dbReference>
<feature type="signal peptide" evidence="7">
    <location>
        <begin position="1"/>
        <end position="21"/>
    </location>
</feature>
<accession>A0A482X219</accession>
<keyword evidence="3" id="KW-0808">Transferase</keyword>
<dbReference type="PANTHER" id="PTHR43851:SF3">
    <property type="entry name" value="COENZYME Q8"/>
    <property type="match status" value="1"/>
</dbReference>
<keyword evidence="7" id="KW-0732">Signal</keyword>
<evidence type="ECO:0000313" key="9">
    <source>
        <dbReference type="EMBL" id="RZF39889.1"/>
    </source>
</evidence>
<name>A0A482X219_LAOST</name>
<dbReference type="STRING" id="195883.A0A482X219"/>
<evidence type="ECO:0000256" key="6">
    <source>
        <dbReference type="SAM" id="MobiDB-lite"/>
    </source>
</evidence>
<evidence type="ECO:0000256" key="5">
    <source>
        <dbReference type="ARBA" id="ARBA00022840"/>
    </source>
</evidence>
<dbReference type="AlphaFoldDB" id="A0A482X219"/>
<evidence type="ECO:0000256" key="7">
    <source>
        <dbReference type="SAM" id="SignalP"/>
    </source>
</evidence>
<dbReference type="Proteomes" id="UP000291343">
    <property type="component" value="Unassembled WGS sequence"/>
</dbReference>
<dbReference type="GO" id="GO:0016740">
    <property type="term" value="F:transferase activity"/>
    <property type="evidence" value="ECO:0007669"/>
    <property type="project" value="UniProtKB-KW"/>
</dbReference>